<dbReference type="EMBL" id="SJPO01000005">
    <property type="protein sequence ID" value="TWT76964.1"/>
    <property type="molecule type" value="Genomic_DNA"/>
</dbReference>
<feature type="transmembrane region" description="Helical" evidence="6">
    <location>
        <begin position="448"/>
        <end position="468"/>
    </location>
</feature>
<gene>
    <name evidence="7" type="primary">dtpT</name>
    <name evidence="7" type="ORF">Pla123a_23890</name>
</gene>
<dbReference type="PANTHER" id="PTHR11654">
    <property type="entry name" value="OLIGOPEPTIDE TRANSPORTER-RELATED"/>
    <property type="match status" value="1"/>
</dbReference>
<dbReference type="RefSeq" id="WP_146587156.1">
    <property type="nucleotide sequence ID" value="NZ_SJPO01000005.1"/>
</dbReference>
<feature type="transmembrane region" description="Helical" evidence="6">
    <location>
        <begin position="377"/>
        <end position="401"/>
    </location>
</feature>
<feature type="transmembrane region" description="Helical" evidence="6">
    <location>
        <begin position="71"/>
        <end position="90"/>
    </location>
</feature>
<feature type="transmembrane region" description="Helical" evidence="6">
    <location>
        <begin position="99"/>
        <end position="117"/>
    </location>
</feature>
<dbReference type="SUPFAM" id="SSF103473">
    <property type="entry name" value="MFS general substrate transporter"/>
    <property type="match status" value="1"/>
</dbReference>
<comment type="caution">
    <text evidence="7">The sequence shown here is derived from an EMBL/GenBank/DDBJ whole genome shotgun (WGS) entry which is preliminary data.</text>
</comment>
<dbReference type="InterPro" id="IPR036259">
    <property type="entry name" value="MFS_trans_sf"/>
</dbReference>
<dbReference type="AlphaFoldDB" id="A0A5C5YPW1"/>
<dbReference type="GO" id="GO:0022857">
    <property type="term" value="F:transmembrane transporter activity"/>
    <property type="evidence" value="ECO:0007669"/>
    <property type="project" value="InterPro"/>
</dbReference>
<evidence type="ECO:0000256" key="1">
    <source>
        <dbReference type="ARBA" id="ARBA00004141"/>
    </source>
</evidence>
<sequence>MSENSNASAYRTTPDNTSGMPRGIPYIVGNEAAERFSFYGMKAILTVFMTKHLFDVSGQLDPLTGEGAKQVLGWFVAAVYATPFLGAIIADRYLGKYRTILYLSIVYCLGHFVLALMDTPLTTAVHSKWVMFVGLGLISLGAGGIKPCVTSHVGDQFGAASQGLIPRAMSWFYFSINLGSTISTLLTPLLLIHYGPGWAFGVPGILMGLATLLFWMGRNTFVHIPAAGPRFWTETFSADGLRAVANLTPLLLFVAMFWSLFDQTASAWVLQAEQMDRTLLAFDPTGWSSGAQSFAETLFGPGPVQVTASASQLQAFNPVFVMMMIPLFSYLIYPAIGRLVTVTPLRKIGLGLFICAGSFAIAGLAEARIQAGQTPSIGWQVAAYAVLTSAEIMVSITMLEFFYTQSPRAMKSFVMAFCMLSVSIGNVFTAVVNGFITRDDGSVMLPGASYYWFFTAAMLATAVLYVGWSQFYRGQTYIQGEEEPTTEAVATAEGVSE</sequence>
<evidence type="ECO:0000313" key="7">
    <source>
        <dbReference type="EMBL" id="TWT76964.1"/>
    </source>
</evidence>
<evidence type="ECO:0000313" key="8">
    <source>
        <dbReference type="Proteomes" id="UP000318478"/>
    </source>
</evidence>
<name>A0A5C5YPW1_9BACT</name>
<dbReference type="InterPro" id="IPR018456">
    <property type="entry name" value="PTR2_symporter_CS"/>
</dbReference>
<evidence type="ECO:0000256" key="4">
    <source>
        <dbReference type="ARBA" id="ARBA00022989"/>
    </source>
</evidence>
<feature type="transmembrane region" description="Helical" evidence="6">
    <location>
        <begin position="198"/>
        <end position="216"/>
    </location>
</feature>
<protein>
    <submittedName>
        <fullName evidence="7">Di-/tripeptide transporter</fullName>
    </submittedName>
</protein>
<organism evidence="7 8">
    <name type="scientific">Posidoniimonas polymericola</name>
    <dbReference type="NCBI Taxonomy" id="2528002"/>
    <lineage>
        <taxon>Bacteria</taxon>
        <taxon>Pseudomonadati</taxon>
        <taxon>Planctomycetota</taxon>
        <taxon>Planctomycetia</taxon>
        <taxon>Pirellulales</taxon>
        <taxon>Lacipirellulaceae</taxon>
        <taxon>Posidoniimonas</taxon>
    </lineage>
</organism>
<evidence type="ECO:0000256" key="5">
    <source>
        <dbReference type="ARBA" id="ARBA00023136"/>
    </source>
</evidence>
<dbReference type="Gene3D" id="1.20.1250.20">
    <property type="entry name" value="MFS general substrate transporter like domains"/>
    <property type="match status" value="2"/>
</dbReference>
<feature type="transmembrane region" description="Helical" evidence="6">
    <location>
        <begin position="240"/>
        <end position="261"/>
    </location>
</feature>
<feature type="transmembrane region" description="Helical" evidence="6">
    <location>
        <begin position="348"/>
        <end position="365"/>
    </location>
</feature>
<keyword evidence="8" id="KW-1185">Reference proteome</keyword>
<dbReference type="PROSITE" id="PS01022">
    <property type="entry name" value="PTR2_1"/>
    <property type="match status" value="1"/>
</dbReference>
<evidence type="ECO:0000256" key="2">
    <source>
        <dbReference type="ARBA" id="ARBA00005982"/>
    </source>
</evidence>
<comment type="subcellular location">
    <subcellularLocation>
        <location evidence="1">Membrane</location>
        <topology evidence="1">Multi-pass membrane protein</topology>
    </subcellularLocation>
</comment>
<dbReference type="CDD" id="cd17347">
    <property type="entry name" value="MFS_SLC15A1_2_like"/>
    <property type="match status" value="1"/>
</dbReference>
<dbReference type="GO" id="GO:0016020">
    <property type="term" value="C:membrane"/>
    <property type="evidence" value="ECO:0007669"/>
    <property type="project" value="UniProtKB-SubCell"/>
</dbReference>
<dbReference type="OrthoDB" id="9772725at2"/>
<comment type="similarity">
    <text evidence="2">Belongs to the major facilitator superfamily. Proton-dependent oligopeptide transporter (POT/PTR) (TC 2.A.17) family.</text>
</comment>
<dbReference type="Pfam" id="PF00854">
    <property type="entry name" value="PTR2"/>
    <property type="match status" value="3"/>
</dbReference>
<feature type="transmembrane region" description="Helical" evidence="6">
    <location>
        <begin position="129"/>
        <end position="149"/>
    </location>
</feature>
<feature type="transmembrane region" description="Helical" evidence="6">
    <location>
        <begin position="170"/>
        <end position="192"/>
    </location>
</feature>
<keyword evidence="3 6" id="KW-0812">Transmembrane</keyword>
<proteinExistence type="inferred from homology"/>
<dbReference type="InterPro" id="IPR000109">
    <property type="entry name" value="POT_fam"/>
</dbReference>
<reference evidence="7 8" key="1">
    <citation type="submission" date="2019-02" db="EMBL/GenBank/DDBJ databases">
        <title>Deep-cultivation of Planctomycetes and their phenomic and genomic characterization uncovers novel biology.</title>
        <authorList>
            <person name="Wiegand S."/>
            <person name="Jogler M."/>
            <person name="Boedeker C."/>
            <person name="Pinto D."/>
            <person name="Vollmers J."/>
            <person name="Rivas-Marin E."/>
            <person name="Kohn T."/>
            <person name="Peeters S.H."/>
            <person name="Heuer A."/>
            <person name="Rast P."/>
            <person name="Oberbeckmann S."/>
            <person name="Bunk B."/>
            <person name="Jeske O."/>
            <person name="Meyerdierks A."/>
            <person name="Storesund J.E."/>
            <person name="Kallscheuer N."/>
            <person name="Luecker S."/>
            <person name="Lage O.M."/>
            <person name="Pohl T."/>
            <person name="Merkel B.J."/>
            <person name="Hornburger P."/>
            <person name="Mueller R.-W."/>
            <person name="Bruemmer F."/>
            <person name="Labrenz M."/>
            <person name="Spormann A.M."/>
            <person name="Op Den Camp H."/>
            <person name="Overmann J."/>
            <person name="Amann R."/>
            <person name="Jetten M.S.M."/>
            <person name="Mascher T."/>
            <person name="Medema M.H."/>
            <person name="Devos D.P."/>
            <person name="Kaster A.-K."/>
            <person name="Ovreas L."/>
            <person name="Rohde M."/>
            <person name="Galperin M.Y."/>
            <person name="Jogler C."/>
        </authorList>
    </citation>
    <scope>NUCLEOTIDE SEQUENCE [LARGE SCALE GENOMIC DNA]</scope>
    <source>
        <strain evidence="7 8">Pla123a</strain>
    </source>
</reference>
<evidence type="ECO:0000256" key="3">
    <source>
        <dbReference type="ARBA" id="ARBA00022692"/>
    </source>
</evidence>
<keyword evidence="4 6" id="KW-1133">Transmembrane helix</keyword>
<dbReference type="GO" id="GO:0006857">
    <property type="term" value="P:oligopeptide transport"/>
    <property type="evidence" value="ECO:0007669"/>
    <property type="project" value="InterPro"/>
</dbReference>
<accession>A0A5C5YPW1</accession>
<feature type="transmembrane region" description="Helical" evidence="6">
    <location>
        <begin position="315"/>
        <end position="336"/>
    </location>
</feature>
<keyword evidence="5 6" id="KW-0472">Membrane</keyword>
<feature type="transmembrane region" description="Helical" evidence="6">
    <location>
        <begin position="413"/>
        <end position="436"/>
    </location>
</feature>
<evidence type="ECO:0000256" key="6">
    <source>
        <dbReference type="SAM" id="Phobius"/>
    </source>
</evidence>
<dbReference type="Proteomes" id="UP000318478">
    <property type="component" value="Unassembled WGS sequence"/>
</dbReference>